<evidence type="ECO:0000256" key="1">
    <source>
        <dbReference type="SAM" id="MobiDB-lite"/>
    </source>
</evidence>
<keyword evidence="3" id="KW-1185">Reference proteome</keyword>
<sequence>MVDYDIKSQLDLLNEYLDREMEGVKTRYFVVKPDGKGSNGNRPTNVDRNASTSRADGSPYGCASDRQLPPSPLCYKSNNVSFPQTVTKKRSNAIDIIDPETGEKLQLL</sequence>
<dbReference type="AlphaFoldDB" id="A0AAV0VJ76"/>
<protein>
    <submittedName>
        <fullName evidence="2">Uncharacterized protein</fullName>
    </submittedName>
</protein>
<organism evidence="2 3">
    <name type="scientific">Macrosiphum euphorbiae</name>
    <name type="common">potato aphid</name>
    <dbReference type="NCBI Taxonomy" id="13131"/>
    <lineage>
        <taxon>Eukaryota</taxon>
        <taxon>Metazoa</taxon>
        <taxon>Ecdysozoa</taxon>
        <taxon>Arthropoda</taxon>
        <taxon>Hexapoda</taxon>
        <taxon>Insecta</taxon>
        <taxon>Pterygota</taxon>
        <taxon>Neoptera</taxon>
        <taxon>Paraneoptera</taxon>
        <taxon>Hemiptera</taxon>
        <taxon>Sternorrhyncha</taxon>
        <taxon>Aphidomorpha</taxon>
        <taxon>Aphidoidea</taxon>
        <taxon>Aphididae</taxon>
        <taxon>Macrosiphini</taxon>
        <taxon>Macrosiphum</taxon>
    </lineage>
</organism>
<evidence type="ECO:0000313" key="3">
    <source>
        <dbReference type="Proteomes" id="UP001160148"/>
    </source>
</evidence>
<name>A0AAV0VJ76_9HEMI</name>
<feature type="compositionally biased region" description="Polar residues" evidence="1">
    <location>
        <begin position="39"/>
        <end position="55"/>
    </location>
</feature>
<proteinExistence type="predicted"/>
<accession>A0AAV0VJ76</accession>
<dbReference type="Proteomes" id="UP001160148">
    <property type="component" value="Unassembled WGS sequence"/>
</dbReference>
<feature type="region of interest" description="Disordered" evidence="1">
    <location>
        <begin position="31"/>
        <end position="65"/>
    </location>
</feature>
<reference evidence="2 3" key="1">
    <citation type="submission" date="2023-01" db="EMBL/GenBank/DDBJ databases">
        <authorList>
            <person name="Whitehead M."/>
        </authorList>
    </citation>
    <scope>NUCLEOTIDE SEQUENCE [LARGE SCALE GENOMIC DNA]</scope>
</reference>
<comment type="caution">
    <text evidence="2">The sequence shown here is derived from an EMBL/GenBank/DDBJ whole genome shotgun (WGS) entry which is preliminary data.</text>
</comment>
<evidence type="ECO:0000313" key="2">
    <source>
        <dbReference type="EMBL" id="CAI6344279.1"/>
    </source>
</evidence>
<dbReference type="EMBL" id="CARXXK010000001">
    <property type="protein sequence ID" value="CAI6344279.1"/>
    <property type="molecule type" value="Genomic_DNA"/>
</dbReference>
<gene>
    <name evidence="2" type="ORF">MEUPH1_LOCUS1434</name>
</gene>